<organism evidence="2">
    <name type="scientific">Physcomitrium patens</name>
    <name type="common">Spreading-leaved earth moss</name>
    <name type="synonym">Physcomitrella patens</name>
    <dbReference type="NCBI Taxonomy" id="3218"/>
    <lineage>
        <taxon>Eukaryota</taxon>
        <taxon>Viridiplantae</taxon>
        <taxon>Streptophyta</taxon>
        <taxon>Embryophyta</taxon>
        <taxon>Bryophyta</taxon>
        <taxon>Bryophytina</taxon>
        <taxon>Bryopsida</taxon>
        <taxon>Funariidae</taxon>
        <taxon>Funariales</taxon>
        <taxon>Funariaceae</taxon>
        <taxon>Physcomitrium</taxon>
    </lineage>
</organism>
<keyword evidence="1" id="KW-0472">Membrane</keyword>
<keyword evidence="4" id="KW-1185">Reference proteome</keyword>
<keyword evidence="1" id="KW-0812">Transmembrane</keyword>
<evidence type="ECO:0000256" key="1">
    <source>
        <dbReference type="SAM" id="Phobius"/>
    </source>
</evidence>
<dbReference type="Gramene" id="Pp3c14_13659V3.1">
    <property type="protein sequence ID" value="Pp3c14_13659V3.1"/>
    <property type="gene ID" value="Pp3c14_13659"/>
</dbReference>
<proteinExistence type="predicted"/>
<dbReference type="EnsemblPlants" id="Pp3c14_13659V3.1">
    <property type="protein sequence ID" value="Pp3c14_13659V3.1"/>
    <property type="gene ID" value="Pp3c14_13659"/>
</dbReference>
<reference evidence="2 4" key="1">
    <citation type="journal article" date="2008" name="Science">
        <title>The Physcomitrella genome reveals evolutionary insights into the conquest of land by plants.</title>
        <authorList>
            <person name="Rensing S."/>
            <person name="Lang D."/>
            <person name="Zimmer A."/>
            <person name="Terry A."/>
            <person name="Salamov A."/>
            <person name="Shapiro H."/>
            <person name="Nishiyama T."/>
            <person name="Perroud P.-F."/>
            <person name="Lindquist E."/>
            <person name="Kamisugi Y."/>
            <person name="Tanahashi T."/>
            <person name="Sakakibara K."/>
            <person name="Fujita T."/>
            <person name="Oishi K."/>
            <person name="Shin-I T."/>
            <person name="Kuroki Y."/>
            <person name="Toyoda A."/>
            <person name="Suzuki Y."/>
            <person name="Hashimoto A."/>
            <person name="Yamaguchi K."/>
            <person name="Sugano A."/>
            <person name="Kohara Y."/>
            <person name="Fujiyama A."/>
            <person name="Anterola A."/>
            <person name="Aoki S."/>
            <person name="Ashton N."/>
            <person name="Barbazuk W.B."/>
            <person name="Barker E."/>
            <person name="Bennetzen J."/>
            <person name="Bezanilla M."/>
            <person name="Blankenship R."/>
            <person name="Cho S.H."/>
            <person name="Dutcher S."/>
            <person name="Estelle M."/>
            <person name="Fawcett J.A."/>
            <person name="Gundlach H."/>
            <person name="Hanada K."/>
            <person name="Heyl A."/>
            <person name="Hicks K.A."/>
            <person name="Hugh J."/>
            <person name="Lohr M."/>
            <person name="Mayer K."/>
            <person name="Melkozernov A."/>
            <person name="Murata T."/>
            <person name="Nelson D."/>
            <person name="Pils B."/>
            <person name="Prigge M."/>
            <person name="Reiss B."/>
            <person name="Renner T."/>
            <person name="Rombauts S."/>
            <person name="Rushton P."/>
            <person name="Sanderfoot A."/>
            <person name="Schween G."/>
            <person name="Shiu S.-H."/>
            <person name="Stueber K."/>
            <person name="Theodoulou F.L."/>
            <person name="Tu H."/>
            <person name="Van de Peer Y."/>
            <person name="Verrier P.J."/>
            <person name="Waters E."/>
            <person name="Wood A."/>
            <person name="Yang L."/>
            <person name="Cove D."/>
            <person name="Cuming A."/>
            <person name="Hasebe M."/>
            <person name="Lucas S."/>
            <person name="Mishler D.B."/>
            <person name="Reski R."/>
            <person name="Grigoriev I."/>
            <person name="Quatrano R.S."/>
            <person name="Boore J.L."/>
        </authorList>
    </citation>
    <scope>NUCLEOTIDE SEQUENCE [LARGE SCALE GENOMIC DNA]</scope>
    <source>
        <strain evidence="3 4">cv. Gransden 2004</strain>
    </source>
</reference>
<dbReference type="InParanoid" id="A0A2K1JHP4"/>
<protein>
    <submittedName>
        <fullName evidence="2 3">Uncharacterized protein</fullName>
    </submittedName>
</protein>
<evidence type="ECO:0000313" key="3">
    <source>
        <dbReference type="EnsemblPlants" id="Pp3c14_13659V3.1"/>
    </source>
</evidence>
<evidence type="ECO:0000313" key="2">
    <source>
        <dbReference type="EMBL" id="PNR41075.1"/>
    </source>
</evidence>
<sequence>MVLAYPGQKEHTVLMRVGGDCRATRIVLDRSGGLLSAHNNSVWYCRTLFIISSTRIIRIVPVIVAFLGLTAR</sequence>
<name>A0A2K1JHP4_PHYPA</name>
<reference evidence="3" key="3">
    <citation type="submission" date="2020-12" db="UniProtKB">
        <authorList>
            <consortium name="EnsemblPlants"/>
        </authorList>
    </citation>
    <scope>IDENTIFICATION</scope>
</reference>
<accession>A0A2K1JHP4</accession>
<evidence type="ECO:0000313" key="4">
    <source>
        <dbReference type="Proteomes" id="UP000006727"/>
    </source>
</evidence>
<reference evidence="2 4" key="2">
    <citation type="journal article" date="2018" name="Plant J.">
        <title>The Physcomitrella patens chromosome-scale assembly reveals moss genome structure and evolution.</title>
        <authorList>
            <person name="Lang D."/>
            <person name="Ullrich K.K."/>
            <person name="Murat F."/>
            <person name="Fuchs J."/>
            <person name="Jenkins J."/>
            <person name="Haas F.B."/>
            <person name="Piednoel M."/>
            <person name="Gundlach H."/>
            <person name="Van Bel M."/>
            <person name="Meyberg R."/>
            <person name="Vives C."/>
            <person name="Morata J."/>
            <person name="Symeonidi A."/>
            <person name="Hiss M."/>
            <person name="Muchero W."/>
            <person name="Kamisugi Y."/>
            <person name="Saleh O."/>
            <person name="Blanc G."/>
            <person name="Decker E.L."/>
            <person name="van Gessel N."/>
            <person name="Grimwood J."/>
            <person name="Hayes R.D."/>
            <person name="Graham S.W."/>
            <person name="Gunter L.E."/>
            <person name="McDaniel S.F."/>
            <person name="Hoernstein S.N.W."/>
            <person name="Larsson A."/>
            <person name="Li F.W."/>
            <person name="Perroud P.F."/>
            <person name="Phillips J."/>
            <person name="Ranjan P."/>
            <person name="Rokshar D.S."/>
            <person name="Rothfels C.J."/>
            <person name="Schneider L."/>
            <person name="Shu S."/>
            <person name="Stevenson D.W."/>
            <person name="Thummler F."/>
            <person name="Tillich M."/>
            <person name="Villarreal Aguilar J.C."/>
            <person name="Widiez T."/>
            <person name="Wong G.K."/>
            <person name="Wymore A."/>
            <person name="Zhang Y."/>
            <person name="Zimmer A.D."/>
            <person name="Quatrano R.S."/>
            <person name="Mayer K.F.X."/>
            <person name="Goodstein D."/>
            <person name="Casacuberta J.M."/>
            <person name="Vandepoele K."/>
            <person name="Reski R."/>
            <person name="Cuming A.C."/>
            <person name="Tuskan G.A."/>
            <person name="Maumus F."/>
            <person name="Salse J."/>
            <person name="Schmutz J."/>
            <person name="Rensing S.A."/>
        </authorList>
    </citation>
    <scope>NUCLEOTIDE SEQUENCE [LARGE SCALE GENOMIC DNA]</scope>
    <source>
        <strain evidence="3 4">cv. Gransden 2004</strain>
    </source>
</reference>
<dbReference type="Proteomes" id="UP000006727">
    <property type="component" value="Chromosome 14"/>
</dbReference>
<dbReference type="AlphaFoldDB" id="A0A2K1JHP4"/>
<feature type="transmembrane region" description="Helical" evidence="1">
    <location>
        <begin position="48"/>
        <end position="69"/>
    </location>
</feature>
<keyword evidence="1" id="KW-1133">Transmembrane helix</keyword>
<gene>
    <name evidence="2" type="ORF">PHYPA_018478</name>
</gene>
<dbReference type="EMBL" id="ABEU02000014">
    <property type="protein sequence ID" value="PNR41075.1"/>
    <property type="molecule type" value="Genomic_DNA"/>
</dbReference>